<dbReference type="CDD" id="cd19963">
    <property type="entry name" value="PBP1_BMP-like"/>
    <property type="match status" value="1"/>
</dbReference>
<accession>A0A3A8GKA9</accession>
<reference evidence="4 5" key="1">
    <citation type="submission" date="2018-09" db="EMBL/GenBank/DDBJ databases">
        <title>The draft genome of Acinetobacter spp. strains.</title>
        <authorList>
            <person name="Qin J."/>
            <person name="Feng Y."/>
            <person name="Zong Z."/>
        </authorList>
    </citation>
    <scope>NUCLEOTIDE SEQUENCE [LARGE SCALE GENOMIC DNA]</scope>
    <source>
        <strain evidence="4 5">WCHAc060002</strain>
    </source>
</reference>
<dbReference type="Gene3D" id="3.40.50.2300">
    <property type="match status" value="2"/>
</dbReference>
<dbReference type="InterPro" id="IPR028082">
    <property type="entry name" value="Peripla_BP_I"/>
</dbReference>
<dbReference type="AlphaFoldDB" id="A0A3A8GKA9"/>
<sequence length="366" mass="40147">MPKEYSFKTQLKKIVLTLSTATLLGTSFITAANATDKAAFVYIGPTSDHGWTYSHDQGRIKAEKALAGKYKTSHIENVPETADAERVIRNLAQQGNKVIFGTSFGYMNQMEKVAKQFPNTVFMHATGYKQGKNLGVYDVRTYEGAYMLGVVAGQQTKKNTLGVVGSFPIPEVVRNINAYTLGAQSVNPKIKTKVIWVNSWFNPGKERDAALALIAQNADVLMQNTDSPAVVQAAEQKGVYAFGWDSDMSKFGAKAQLAASVLHWEKIYTPVMQQVANKTWKPSAMWYGVKQDAVKIENFAPFVQANVKQKALNVQSAIQKGTLHPFTGPIYKQDGSLVVAKGKTMTDAELGKMNFYVKGVEGALPK</sequence>
<dbReference type="PANTHER" id="PTHR43208:SF1">
    <property type="entry name" value="ABC TRANSPORTER SUBSTRATE-BINDING PROTEIN"/>
    <property type="match status" value="1"/>
</dbReference>
<dbReference type="PANTHER" id="PTHR43208">
    <property type="entry name" value="ABC TRANSPORTER SUBSTRATE-BINDING PROTEIN"/>
    <property type="match status" value="1"/>
</dbReference>
<dbReference type="EMBL" id="RAXZ01000004">
    <property type="protein sequence ID" value="RKG54311.1"/>
    <property type="molecule type" value="Genomic_DNA"/>
</dbReference>
<evidence type="ECO:0000313" key="4">
    <source>
        <dbReference type="EMBL" id="RKG54311.1"/>
    </source>
</evidence>
<name>A0A3A8GKA9_9GAMM</name>
<proteinExistence type="predicted"/>
<feature type="domain" description="ABC transporter substrate-binding protein PnrA-like" evidence="3">
    <location>
        <begin position="37"/>
        <end position="320"/>
    </location>
</feature>
<evidence type="ECO:0000256" key="1">
    <source>
        <dbReference type="ARBA" id="ARBA00022729"/>
    </source>
</evidence>
<gene>
    <name evidence="4" type="ORF">D7V64_05045</name>
</gene>
<dbReference type="InterPro" id="IPR003760">
    <property type="entry name" value="PnrA-like"/>
</dbReference>
<comment type="caution">
    <text evidence="4">The sequence shown here is derived from an EMBL/GenBank/DDBJ whole genome shotgun (WGS) entry which is preliminary data.</text>
</comment>
<dbReference type="Pfam" id="PF02608">
    <property type="entry name" value="Bmp"/>
    <property type="match status" value="1"/>
</dbReference>
<feature type="chain" id="PRO_5017206257" evidence="2">
    <location>
        <begin position="35"/>
        <end position="366"/>
    </location>
</feature>
<dbReference type="RefSeq" id="WP_120367023.1">
    <property type="nucleotide sequence ID" value="NZ_RAXZ01000004.1"/>
</dbReference>
<evidence type="ECO:0000256" key="2">
    <source>
        <dbReference type="SAM" id="SignalP"/>
    </source>
</evidence>
<dbReference type="Proteomes" id="UP000281084">
    <property type="component" value="Unassembled WGS sequence"/>
</dbReference>
<evidence type="ECO:0000313" key="5">
    <source>
        <dbReference type="Proteomes" id="UP000281084"/>
    </source>
</evidence>
<dbReference type="SUPFAM" id="SSF53822">
    <property type="entry name" value="Periplasmic binding protein-like I"/>
    <property type="match status" value="1"/>
</dbReference>
<protein>
    <submittedName>
        <fullName evidence="4">BMP family ABC transporter substrate-binding protein</fullName>
    </submittedName>
</protein>
<dbReference type="InterPro" id="IPR052910">
    <property type="entry name" value="ABC-Purine-Binding"/>
</dbReference>
<evidence type="ECO:0000259" key="3">
    <source>
        <dbReference type="Pfam" id="PF02608"/>
    </source>
</evidence>
<organism evidence="4 5">
    <name type="scientific">Acinetobacter cumulans</name>
    <dbReference type="NCBI Taxonomy" id="2136182"/>
    <lineage>
        <taxon>Bacteria</taxon>
        <taxon>Pseudomonadati</taxon>
        <taxon>Pseudomonadota</taxon>
        <taxon>Gammaproteobacteria</taxon>
        <taxon>Moraxellales</taxon>
        <taxon>Moraxellaceae</taxon>
        <taxon>Acinetobacter</taxon>
    </lineage>
</organism>
<dbReference type="GO" id="GO:0005886">
    <property type="term" value="C:plasma membrane"/>
    <property type="evidence" value="ECO:0007669"/>
    <property type="project" value="InterPro"/>
</dbReference>
<feature type="signal peptide" evidence="2">
    <location>
        <begin position="1"/>
        <end position="34"/>
    </location>
</feature>
<keyword evidence="1 2" id="KW-0732">Signal</keyword>